<proteinExistence type="inferred from homology"/>
<accession>G9WZ80</accession>
<dbReference type="SUPFAM" id="SSF54001">
    <property type="entry name" value="Cysteine proteinases"/>
    <property type="match status" value="1"/>
</dbReference>
<evidence type="ECO:0000313" key="4">
    <source>
        <dbReference type="Proteomes" id="UP000006437"/>
    </source>
</evidence>
<dbReference type="Gene3D" id="3.90.70.10">
    <property type="entry name" value="Cysteine proteinases"/>
    <property type="match status" value="1"/>
</dbReference>
<evidence type="ECO:0000256" key="1">
    <source>
        <dbReference type="ARBA" id="ARBA00008455"/>
    </source>
</evidence>
<evidence type="ECO:0000313" key="3">
    <source>
        <dbReference type="EMBL" id="EHL16056.1"/>
    </source>
</evidence>
<comment type="caution">
    <text evidence="3">The sequence shown here is derived from an EMBL/GenBank/DDBJ whole genome shotgun (WGS) entry which is preliminary data.</text>
</comment>
<reference evidence="3 4" key="1">
    <citation type="submission" date="2011-08" db="EMBL/GenBank/DDBJ databases">
        <title>The Genome Sequence of Eubacteriaceae bacterium ACC19a.</title>
        <authorList>
            <consortium name="The Broad Institute Genome Sequencing Platform"/>
            <person name="Earl A."/>
            <person name="Ward D."/>
            <person name="Feldgarden M."/>
            <person name="Gevers D."/>
            <person name="Sizova M."/>
            <person name="Hazen A."/>
            <person name="Epstein S."/>
            <person name="Young S.K."/>
            <person name="Zeng Q."/>
            <person name="Gargeya S."/>
            <person name="Fitzgerald M."/>
            <person name="Haas B."/>
            <person name="Abouelleil A."/>
            <person name="Alvarado L."/>
            <person name="Arachchi H.M."/>
            <person name="Berlin A."/>
            <person name="Brown A."/>
            <person name="Chapman S.B."/>
            <person name="Chen Z."/>
            <person name="Dunbar C."/>
            <person name="Freedman E."/>
            <person name="Gearin G."/>
            <person name="Gellesch M."/>
            <person name="Goldberg J."/>
            <person name="Griggs A."/>
            <person name="Gujja S."/>
            <person name="Heiman D."/>
            <person name="Howarth C."/>
            <person name="Larson L."/>
            <person name="Lui A."/>
            <person name="MacDonald P.J.P."/>
            <person name="Montmayeur A."/>
            <person name="Murphy C."/>
            <person name="Neiman D."/>
            <person name="Pearson M."/>
            <person name="Priest M."/>
            <person name="Roberts A."/>
            <person name="Saif S."/>
            <person name="Shea T."/>
            <person name="Shenoy N."/>
            <person name="Sisk P."/>
            <person name="Stolte C."/>
            <person name="Sykes S."/>
            <person name="Wortman J."/>
            <person name="Nusbaum C."/>
            <person name="Birren B."/>
        </authorList>
    </citation>
    <scope>NUCLEOTIDE SEQUENCE [LARGE SCALE GENOMIC DNA]</scope>
    <source>
        <strain evidence="3 4">ACC19a</strain>
    </source>
</reference>
<dbReference type="AlphaFoldDB" id="G9WZ80"/>
<dbReference type="PATRIC" id="fig|796937.3.peg.679"/>
<protein>
    <recommendedName>
        <fullName evidence="2">Peptidase C1A papain C-terminal domain-containing protein</fullName>
    </recommendedName>
</protein>
<dbReference type="FunFam" id="3.90.70.10:FF:000330">
    <property type="entry name" value="Papain family cysteine protease"/>
    <property type="match status" value="1"/>
</dbReference>
<comment type="similarity">
    <text evidence="1">Belongs to the peptidase C1 family.</text>
</comment>
<dbReference type="CDD" id="cd02619">
    <property type="entry name" value="Peptidase_C1"/>
    <property type="match status" value="1"/>
</dbReference>
<dbReference type="HOGENOM" id="CLU_056603_3_0_9"/>
<dbReference type="GO" id="GO:0006508">
    <property type="term" value="P:proteolysis"/>
    <property type="evidence" value="ECO:0007669"/>
    <property type="project" value="InterPro"/>
</dbReference>
<feature type="domain" description="Peptidase C1A papain C-terminal" evidence="2">
    <location>
        <begin position="63"/>
        <end position="304"/>
    </location>
</feature>
<sequence length="318" mass="35931">MIKVFYRQRRFMKGDKAGEPLTTGWLPPLPDMRDYSNEHPVISEISMKLGIKGSDKTKTEKKLSSRVDLRKWCSPVEDQLSLGSCTANAVVGMVEYFQKRAYGRHIEGSRLFVYKATRKLMLSTGDSGAWLRSAMGALVLFGVPDEKYFPYTFDGENVNPDWDIEPDAFLYSLANHYSAINYFCHDPLGKKTSKKDVLRNVKTYLAAGIPSAFGFFGFPSFENSDAPGSIPYPCKNEQAEWGHAVMAVGYDDNKVIINTSSNEKTKGAIMIRNSWGSTWGQDGYGWIPYDYVLDGLAEDFWSILSMEWIDTEQFGLLR</sequence>
<dbReference type="Pfam" id="PF00112">
    <property type="entry name" value="Peptidase_C1"/>
    <property type="match status" value="1"/>
</dbReference>
<dbReference type="RefSeq" id="WP_009525711.1">
    <property type="nucleotide sequence ID" value="NZ_JH414555.1"/>
</dbReference>
<dbReference type="BioCyc" id="EBAC796937-HMP:GMGH-1486-MONOMER"/>
<gene>
    <name evidence="3" type="ORF">HMPREF9629_01481</name>
</gene>
<dbReference type="GO" id="GO:0008234">
    <property type="term" value="F:cysteine-type peptidase activity"/>
    <property type="evidence" value="ECO:0007669"/>
    <property type="project" value="InterPro"/>
</dbReference>
<dbReference type="PANTHER" id="PTHR12411">
    <property type="entry name" value="CYSTEINE PROTEASE FAMILY C1-RELATED"/>
    <property type="match status" value="1"/>
</dbReference>
<dbReference type="Proteomes" id="UP000006437">
    <property type="component" value="Unassembled WGS sequence"/>
</dbReference>
<organism evidence="3 4">
    <name type="scientific">Peptoanaerobacter stomatis</name>
    <dbReference type="NCBI Taxonomy" id="796937"/>
    <lineage>
        <taxon>Bacteria</taxon>
        <taxon>Bacillati</taxon>
        <taxon>Bacillota</taxon>
        <taxon>Clostridia</taxon>
        <taxon>Peptostreptococcales</taxon>
        <taxon>Filifactoraceae</taxon>
        <taxon>Peptoanaerobacter</taxon>
    </lineage>
</organism>
<evidence type="ECO:0000259" key="2">
    <source>
        <dbReference type="SMART" id="SM00645"/>
    </source>
</evidence>
<dbReference type="InterPro" id="IPR038765">
    <property type="entry name" value="Papain-like_cys_pep_sf"/>
</dbReference>
<dbReference type="InterPro" id="IPR013128">
    <property type="entry name" value="Peptidase_C1A"/>
</dbReference>
<dbReference type="InterPro" id="IPR000668">
    <property type="entry name" value="Peptidase_C1A_C"/>
</dbReference>
<dbReference type="SMART" id="SM00645">
    <property type="entry name" value="Pept_C1"/>
    <property type="match status" value="1"/>
</dbReference>
<name>G9WZ80_9FIRM</name>
<dbReference type="EMBL" id="AFZE01000006">
    <property type="protein sequence ID" value="EHL16056.1"/>
    <property type="molecule type" value="Genomic_DNA"/>
</dbReference>